<evidence type="ECO:0000313" key="1">
    <source>
        <dbReference type="EMBL" id="KAL3384455.1"/>
    </source>
</evidence>
<protein>
    <submittedName>
        <fullName evidence="1">Uncharacterized protein</fullName>
    </submittedName>
</protein>
<dbReference type="EMBL" id="JBJJXI010000172">
    <property type="protein sequence ID" value="KAL3384455.1"/>
    <property type="molecule type" value="Genomic_DNA"/>
</dbReference>
<organism evidence="1 2">
    <name type="scientific">Trichogramma kaykai</name>
    <dbReference type="NCBI Taxonomy" id="54128"/>
    <lineage>
        <taxon>Eukaryota</taxon>
        <taxon>Metazoa</taxon>
        <taxon>Ecdysozoa</taxon>
        <taxon>Arthropoda</taxon>
        <taxon>Hexapoda</taxon>
        <taxon>Insecta</taxon>
        <taxon>Pterygota</taxon>
        <taxon>Neoptera</taxon>
        <taxon>Endopterygota</taxon>
        <taxon>Hymenoptera</taxon>
        <taxon>Apocrita</taxon>
        <taxon>Proctotrupomorpha</taxon>
        <taxon>Chalcidoidea</taxon>
        <taxon>Trichogrammatidae</taxon>
        <taxon>Trichogramma</taxon>
    </lineage>
</organism>
<comment type="caution">
    <text evidence="1">The sequence shown here is derived from an EMBL/GenBank/DDBJ whole genome shotgun (WGS) entry which is preliminary data.</text>
</comment>
<dbReference type="Proteomes" id="UP001627154">
    <property type="component" value="Unassembled WGS sequence"/>
</dbReference>
<sequence length="230" mass="26213">MHGAYVVSVIIREIVFLHWPFIEGGSNKQNKPPSLGLMGANRSEDRRAKTFDSRINSLLLLQLYYSMSAVSVADVLGARFCRYELIQSLKRYIGNSAELFLTNTIKYIALSFLLSLSLSLSLCSAERKNVRGKRRGLAASCDAKRYKVCLYLCTCIECIYARTCGDYLFYADSHDAPSSRRRYKRIYTSSNTLYSDSQTRELSIFATLYTSLRFHSARYICICMLIPSSR</sequence>
<proteinExistence type="predicted"/>
<gene>
    <name evidence="1" type="ORF">TKK_019767</name>
</gene>
<reference evidence="1 2" key="1">
    <citation type="journal article" date="2024" name="bioRxiv">
        <title>A reference genome for Trichogramma kaykai: A tiny desert-dwelling parasitoid wasp with competing sex-ratio distorters.</title>
        <authorList>
            <person name="Culotta J."/>
            <person name="Lindsey A.R."/>
        </authorList>
    </citation>
    <scope>NUCLEOTIDE SEQUENCE [LARGE SCALE GENOMIC DNA]</scope>
    <source>
        <strain evidence="1 2">KSX58</strain>
    </source>
</reference>
<dbReference type="AlphaFoldDB" id="A0ABD2VUP9"/>
<accession>A0ABD2VUP9</accession>
<keyword evidence="2" id="KW-1185">Reference proteome</keyword>
<evidence type="ECO:0000313" key="2">
    <source>
        <dbReference type="Proteomes" id="UP001627154"/>
    </source>
</evidence>
<name>A0ABD2VUP9_9HYME</name>